<dbReference type="Proteomes" id="UP001213000">
    <property type="component" value="Unassembled WGS sequence"/>
</dbReference>
<comment type="caution">
    <text evidence="2">The sequence shown here is derived from an EMBL/GenBank/DDBJ whole genome shotgun (WGS) entry which is preliminary data.</text>
</comment>
<feature type="compositionally biased region" description="Basic residues" evidence="1">
    <location>
        <begin position="163"/>
        <end position="174"/>
    </location>
</feature>
<feature type="region of interest" description="Disordered" evidence="1">
    <location>
        <begin position="287"/>
        <end position="337"/>
    </location>
</feature>
<evidence type="ECO:0000313" key="2">
    <source>
        <dbReference type="EMBL" id="KAJ3569399.1"/>
    </source>
</evidence>
<evidence type="ECO:0000256" key="1">
    <source>
        <dbReference type="SAM" id="MobiDB-lite"/>
    </source>
</evidence>
<dbReference type="EMBL" id="JANIEX010000290">
    <property type="protein sequence ID" value="KAJ3569399.1"/>
    <property type="molecule type" value="Genomic_DNA"/>
</dbReference>
<sequence length="429" mass="46750">MTEYTTSPEAYQEYMSARDRCVRWVQTHSSDADGFYSPSIPPTEIEGLIPSSPPSDAGSSHSLPPKMVLRYNDGRPDIPIPYTSFSSRSRRHENEAHRSHAPSKQAQPIPIQPSHKSSQGPTSHNPRPAPIGADAGSPEEIRVLPSQRPAPSPLPPRSATSSHRQRSHHSRSKSVPRADPQLLPEEDMDAASSRVRPVAYPPPSNHHSRPAPQMNPQAGPVPWHGLHIHSSSSSTKHSRGHSSHNKLPPAIVYAPHHGHAPHYAPPAILYHSPPRGPNGMIYSHSAPVPIQGGQYPVPNFQSHDDRRRRDRTRSLGPGRVHKVPRSDDGRDSDVDSVGSGSTYYVLPTAGQKVHVIAPSPGQSVHTATSTTKSPGSSPKKPFFQRLFGFAKIGSSTGGQTQDPRKALQRRHSFGDSERPTAIHTNRAVV</sequence>
<gene>
    <name evidence="2" type="ORF">NP233_g5070</name>
</gene>
<protein>
    <submittedName>
        <fullName evidence="2">Uncharacterized protein</fullName>
    </submittedName>
</protein>
<feature type="compositionally biased region" description="Polar residues" evidence="1">
    <location>
        <begin position="114"/>
        <end position="125"/>
    </location>
</feature>
<feature type="region of interest" description="Disordered" evidence="1">
    <location>
        <begin position="357"/>
        <end position="429"/>
    </location>
</feature>
<accession>A0AAD5VTH8</accession>
<organism evidence="2 3">
    <name type="scientific">Leucocoprinus birnbaumii</name>
    <dbReference type="NCBI Taxonomy" id="56174"/>
    <lineage>
        <taxon>Eukaryota</taxon>
        <taxon>Fungi</taxon>
        <taxon>Dikarya</taxon>
        <taxon>Basidiomycota</taxon>
        <taxon>Agaricomycotina</taxon>
        <taxon>Agaricomycetes</taxon>
        <taxon>Agaricomycetidae</taxon>
        <taxon>Agaricales</taxon>
        <taxon>Agaricineae</taxon>
        <taxon>Agaricaceae</taxon>
        <taxon>Leucocoprinus</taxon>
    </lineage>
</organism>
<keyword evidence="3" id="KW-1185">Reference proteome</keyword>
<name>A0AAD5VTH8_9AGAR</name>
<feature type="compositionally biased region" description="Basic and acidic residues" evidence="1">
    <location>
        <begin position="324"/>
        <end position="333"/>
    </location>
</feature>
<feature type="region of interest" description="Disordered" evidence="1">
    <location>
        <begin position="31"/>
        <end position="249"/>
    </location>
</feature>
<evidence type="ECO:0000313" key="3">
    <source>
        <dbReference type="Proteomes" id="UP001213000"/>
    </source>
</evidence>
<proteinExistence type="predicted"/>
<dbReference type="AlphaFoldDB" id="A0AAD5VTH8"/>
<reference evidence="2" key="1">
    <citation type="submission" date="2022-07" db="EMBL/GenBank/DDBJ databases">
        <title>Genome Sequence of Leucocoprinus birnbaumii.</title>
        <authorList>
            <person name="Buettner E."/>
        </authorList>
    </citation>
    <scope>NUCLEOTIDE SEQUENCE</scope>
    <source>
        <strain evidence="2">VT141</strain>
    </source>
</reference>
<feature type="compositionally biased region" description="Low complexity" evidence="1">
    <location>
        <begin position="368"/>
        <end position="381"/>
    </location>
</feature>